<name>A0AAJ3TQR2_9FLAO</name>
<evidence type="ECO:0000256" key="2">
    <source>
        <dbReference type="SAM" id="SignalP"/>
    </source>
</evidence>
<feature type="signal peptide" evidence="2">
    <location>
        <begin position="1"/>
        <end position="25"/>
    </location>
</feature>
<protein>
    <recommendedName>
        <fullName evidence="5">DUF5689 domain-containing protein</fullName>
    </recommendedName>
</protein>
<evidence type="ECO:0000313" key="3">
    <source>
        <dbReference type="EMBL" id="OPB78666.1"/>
    </source>
</evidence>
<dbReference type="RefSeq" id="WP_078701553.1">
    <property type="nucleotide sequence ID" value="NZ_MAIC01000011.1"/>
</dbReference>
<evidence type="ECO:0000313" key="4">
    <source>
        <dbReference type="Proteomes" id="UP000190816"/>
    </source>
</evidence>
<keyword evidence="2" id="KW-0732">Signal</keyword>
<dbReference type="EMBL" id="MAIC01000011">
    <property type="protein sequence ID" value="OPB78666.1"/>
    <property type="molecule type" value="Genomic_DNA"/>
</dbReference>
<comment type="caution">
    <text evidence="3">The sequence shown here is derived from an EMBL/GenBank/DDBJ whole genome shotgun (WGS) entry which is preliminary data.</text>
</comment>
<evidence type="ECO:0000256" key="1">
    <source>
        <dbReference type="SAM" id="MobiDB-lite"/>
    </source>
</evidence>
<reference evidence="3 4" key="1">
    <citation type="submission" date="2016-06" db="EMBL/GenBank/DDBJ databases">
        <authorList>
            <person name="Nicholson A.C."/>
        </authorList>
    </citation>
    <scope>NUCLEOTIDE SEQUENCE [LARGE SCALE GENOMIC DNA]</scope>
    <source>
        <strain evidence="3 4">G4123</strain>
    </source>
</reference>
<sequence>MKLNIITSLSVASAFLMLASCRSNDTENNLNPGGNMSALKVSLRGADFADPNKPQAVASVNGITMSTPKVQKEVTMINPSTFITTELSPSSPRLNANASLSGAVAATNGASLGEGVLFRLIAYKGGTAYADYRDYKIVSGKVELANPADGDLLLLDNVAYNLVAYSYNSNSLDPISAAEKGNLSDANIPYKTDSPDLMFWSSGSQTFGKGNNALNIILRHKTTFIENVKVLVPSPLTLIDITGANIKFTNYSDGSLFFSSGKIGSRATLDNISQDLSYSKDDHEVTATNWSNQWVNTDTQGAKTVVHIAKYNFTDDKGVLNQGQGTTKFQLSPEFKYNLVTRIQKCGLFVGATFKEFMCQNLGATPGIDPFSFEAGNHGAKYLWGKKDPTLTQEEDQASEDNIPG</sequence>
<dbReference type="PROSITE" id="PS51257">
    <property type="entry name" value="PROKAR_LIPOPROTEIN"/>
    <property type="match status" value="1"/>
</dbReference>
<gene>
    <name evidence="3" type="ORF">BAY32_00560</name>
</gene>
<proteinExistence type="predicted"/>
<evidence type="ECO:0008006" key="5">
    <source>
        <dbReference type="Google" id="ProtNLM"/>
    </source>
</evidence>
<accession>A0AAJ3TQR2</accession>
<dbReference type="Proteomes" id="UP000190816">
    <property type="component" value="Unassembled WGS sequence"/>
</dbReference>
<dbReference type="AlphaFoldDB" id="A0AAJ3TQR2"/>
<feature type="region of interest" description="Disordered" evidence="1">
    <location>
        <begin position="386"/>
        <end position="405"/>
    </location>
</feature>
<feature type="non-terminal residue" evidence="3">
    <location>
        <position position="405"/>
    </location>
</feature>
<feature type="chain" id="PRO_5042508674" description="DUF5689 domain-containing protein" evidence="2">
    <location>
        <begin position="26"/>
        <end position="405"/>
    </location>
</feature>
<organism evidence="3 4">
    <name type="scientific">Elizabethkingia ursingii</name>
    <dbReference type="NCBI Taxonomy" id="1756150"/>
    <lineage>
        <taxon>Bacteria</taxon>
        <taxon>Pseudomonadati</taxon>
        <taxon>Bacteroidota</taxon>
        <taxon>Flavobacteriia</taxon>
        <taxon>Flavobacteriales</taxon>
        <taxon>Weeksellaceae</taxon>
        <taxon>Elizabethkingia</taxon>
    </lineage>
</organism>